<accession>A0AAV4TXZ9</accession>
<comment type="caution">
    <text evidence="1">The sequence shown here is derived from an EMBL/GenBank/DDBJ whole genome shotgun (WGS) entry which is preliminary data.</text>
</comment>
<proteinExistence type="predicted"/>
<keyword evidence="2" id="KW-1185">Reference proteome</keyword>
<protein>
    <submittedName>
        <fullName evidence="1">Uncharacterized protein</fullName>
    </submittedName>
</protein>
<reference evidence="1 2" key="1">
    <citation type="submission" date="2021-06" db="EMBL/GenBank/DDBJ databases">
        <title>Caerostris extrusa draft genome.</title>
        <authorList>
            <person name="Kono N."/>
            <person name="Arakawa K."/>
        </authorList>
    </citation>
    <scope>NUCLEOTIDE SEQUENCE [LARGE SCALE GENOMIC DNA]</scope>
</reference>
<name>A0AAV4TXZ9_CAEEX</name>
<organism evidence="1 2">
    <name type="scientific">Caerostris extrusa</name>
    <name type="common">Bark spider</name>
    <name type="synonym">Caerostris bankana</name>
    <dbReference type="NCBI Taxonomy" id="172846"/>
    <lineage>
        <taxon>Eukaryota</taxon>
        <taxon>Metazoa</taxon>
        <taxon>Ecdysozoa</taxon>
        <taxon>Arthropoda</taxon>
        <taxon>Chelicerata</taxon>
        <taxon>Arachnida</taxon>
        <taxon>Araneae</taxon>
        <taxon>Araneomorphae</taxon>
        <taxon>Entelegynae</taxon>
        <taxon>Araneoidea</taxon>
        <taxon>Araneidae</taxon>
        <taxon>Caerostris</taxon>
    </lineage>
</organism>
<dbReference type="AlphaFoldDB" id="A0AAV4TXZ9"/>
<evidence type="ECO:0000313" key="2">
    <source>
        <dbReference type="Proteomes" id="UP001054945"/>
    </source>
</evidence>
<gene>
    <name evidence="1" type="ORF">CEXT_297841</name>
</gene>
<evidence type="ECO:0000313" key="1">
    <source>
        <dbReference type="EMBL" id="GIY49952.1"/>
    </source>
</evidence>
<dbReference type="EMBL" id="BPLR01011916">
    <property type="protein sequence ID" value="GIY49952.1"/>
    <property type="molecule type" value="Genomic_DNA"/>
</dbReference>
<dbReference type="Proteomes" id="UP001054945">
    <property type="component" value="Unassembled WGS sequence"/>
</dbReference>
<sequence length="148" mass="16589">MSALMSKKEIARVHRLKWCDIKSLKYAWDVNKNPEEKQKISRCTNICLSRIITPSSTWYSTAAAISKRTPIRITSSRDGLSCESHASANDLGRLIHGNKIASSLSFQTYPKECLGDRQVNGSPTLLFFSFLLRRSLSQCFDKSGSVCP</sequence>